<dbReference type="InterPro" id="IPR014710">
    <property type="entry name" value="RmlC-like_jellyroll"/>
</dbReference>
<dbReference type="InterPro" id="IPR010551">
    <property type="entry name" value="G6P_isomerase_prok"/>
</dbReference>
<organism evidence="9 10">
    <name type="scientific">Termitidicoccus mucosus</name>
    <dbReference type="NCBI Taxonomy" id="1184151"/>
    <lineage>
        <taxon>Bacteria</taxon>
        <taxon>Pseudomonadati</taxon>
        <taxon>Verrucomicrobiota</taxon>
        <taxon>Opitutia</taxon>
        <taxon>Opitutales</taxon>
        <taxon>Opitutaceae</taxon>
        <taxon>Termitidicoccus</taxon>
    </lineage>
</organism>
<keyword evidence="5" id="KW-0479">Metal-binding</keyword>
<sequence length="209" mass="22703">MSQIRDNIKPAQVPPPCPLAAIARDDLFVHYTLESARLGNRPMVERRLADLRGCFADEAAFEAALRQGNPLLYSVSSVEPAAGDGQLHYGLGILQPGKIGAEYYLTKGHLHAHRPAAEIYVGLAGEGAMLLEDEATGESRLVPLRTHSVVYVPGHTAHRTVNTGAAPLVYLGIYPSNAGHDYAPVAKNNFRHVVIERDGKPMLVPREKK</sequence>
<evidence type="ECO:0000313" key="9">
    <source>
        <dbReference type="EMBL" id="OAM89771.1"/>
    </source>
</evidence>
<evidence type="ECO:0000256" key="1">
    <source>
        <dbReference type="ARBA" id="ARBA00004926"/>
    </source>
</evidence>
<keyword evidence="6" id="KW-0324">Glycolysis</keyword>
<dbReference type="Gene3D" id="2.60.120.10">
    <property type="entry name" value="Jelly Rolls"/>
    <property type="match status" value="1"/>
</dbReference>
<evidence type="ECO:0000256" key="5">
    <source>
        <dbReference type="ARBA" id="ARBA00022723"/>
    </source>
</evidence>
<dbReference type="GO" id="GO:0005737">
    <property type="term" value="C:cytoplasm"/>
    <property type="evidence" value="ECO:0007669"/>
    <property type="project" value="InterPro"/>
</dbReference>
<dbReference type="CDD" id="cd02218">
    <property type="entry name" value="cupin_PGI"/>
    <property type="match status" value="1"/>
</dbReference>
<dbReference type="GO" id="GO:0046872">
    <property type="term" value="F:metal ion binding"/>
    <property type="evidence" value="ECO:0007669"/>
    <property type="project" value="UniProtKB-KW"/>
</dbReference>
<comment type="caution">
    <text evidence="9">The sequence shown here is derived from an EMBL/GenBank/DDBJ whole genome shotgun (WGS) entry which is preliminary data.</text>
</comment>
<evidence type="ECO:0000259" key="8">
    <source>
        <dbReference type="Pfam" id="PF06560"/>
    </source>
</evidence>
<dbReference type="RefSeq" id="WP_084442156.1">
    <property type="nucleotide sequence ID" value="NZ_CP109796.1"/>
</dbReference>
<evidence type="ECO:0000256" key="7">
    <source>
        <dbReference type="ARBA" id="ARBA00029321"/>
    </source>
</evidence>
<dbReference type="AlphaFoldDB" id="A0A178IJB7"/>
<dbReference type="EMBL" id="LRRQ01000076">
    <property type="protein sequence ID" value="OAM89771.1"/>
    <property type="molecule type" value="Genomic_DNA"/>
</dbReference>
<keyword evidence="4" id="KW-0312">Gluconeogenesis</keyword>
<dbReference type="GO" id="GO:0006094">
    <property type="term" value="P:gluconeogenesis"/>
    <property type="evidence" value="ECO:0007669"/>
    <property type="project" value="UniProtKB-KW"/>
</dbReference>
<protein>
    <recommendedName>
        <fullName evidence="3">glucose-6-phosphate isomerase</fullName>
        <ecNumber evidence="3">5.3.1.9</ecNumber>
    </recommendedName>
</protein>
<accession>A0A178IJB7</accession>
<evidence type="ECO:0000256" key="2">
    <source>
        <dbReference type="ARBA" id="ARBA00006542"/>
    </source>
</evidence>
<dbReference type="Pfam" id="PF06560">
    <property type="entry name" value="GPI"/>
    <property type="match status" value="1"/>
</dbReference>
<dbReference type="EC" id="5.3.1.9" evidence="3"/>
<dbReference type="GO" id="GO:0004347">
    <property type="term" value="F:glucose-6-phosphate isomerase activity"/>
    <property type="evidence" value="ECO:0007669"/>
    <property type="project" value="UniProtKB-EC"/>
</dbReference>
<dbReference type="Proteomes" id="UP000078486">
    <property type="component" value="Unassembled WGS sequence"/>
</dbReference>
<proteinExistence type="inferred from homology"/>
<dbReference type="UniPathway" id="UPA00109">
    <property type="reaction ID" value="UER00181"/>
</dbReference>
<evidence type="ECO:0000256" key="6">
    <source>
        <dbReference type="ARBA" id="ARBA00023152"/>
    </source>
</evidence>
<dbReference type="InterPro" id="IPR011051">
    <property type="entry name" value="RmlC_Cupin_sf"/>
</dbReference>
<evidence type="ECO:0000256" key="4">
    <source>
        <dbReference type="ARBA" id="ARBA00022432"/>
    </source>
</evidence>
<dbReference type="GO" id="GO:0006096">
    <property type="term" value="P:glycolytic process"/>
    <property type="evidence" value="ECO:0007669"/>
    <property type="project" value="UniProtKB-UniPathway"/>
</dbReference>
<evidence type="ECO:0000313" key="10">
    <source>
        <dbReference type="Proteomes" id="UP000078486"/>
    </source>
</evidence>
<dbReference type="PANTHER" id="PTHR35848">
    <property type="entry name" value="OXALATE-BINDING PROTEIN"/>
    <property type="match status" value="1"/>
</dbReference>
<reference evidence="9 10" key="1">
    <citation type="submission" date="2016-01" db="EMBL/GenBank/DDBJ databases">
        <title>High potential of lignocellulose degradation of a new Verrucomicrobia species.</title>
        <authorList>
            <person name="Wang Y."/>
            <person name="Shi Y."/>
            <person name="Qiu Z."/>
            <person name="Liu S."/>
            <person name="Yang H."/>
        </authorList>
    </citation>
    <scope>NUCLEOTIDE SEQUENCE [LARGE SCALE GENOMIC DNA]</scope>
    <source>
        <strain evidence="9 10">TSB47</strain>
    </source>
</reference>
<keyword evidence="10" id="KW-1185">Reference proteome</keyword>
<feature type="domain" description="Glucose-6-phosphate isomerase prokaryote" evidence="8">
    <location>
        <begin position="46"/>
        <end position="200"/>
    </location>
</feature>
<comment type="similarity">
    <text evidence="2">Belongs to the archaeal-type GPI family.</text>
</comment>
<dbReference type="STRING" id="1184151.AW736_10585"/>
<dbReference type="SUPFAM" id="SSF51182">
    <property type="entry name" value="RmlC-like cupins"/>
    <property type="match status" value="1"/>
</dbReference>
<comment type="pathway">
    <text evidence="1">Carbohydrate degradation; glycolysis; D-glyceraldehyde 3-phosphate and glycerone phosphate from D-glucose: step 2/4.</text>
</comment>
<evidence type="ECO:0000256" key="3">
    <source>
        <dbReference type="ARBA" id="ARBA00011952"/>
    </source>
</evidence>
<gene>
    <name evidence="9" type="ORF">AW736_10585</name>
</gene>
<keyword evidence="9" id="KW-0413">Isomerase</keyword>
<dbReference type="OrthoDB" id="5592106at2"/>
<dbReference type="InterPro" id="IPR051610">
    <property type="entry name" value="GPI/OXD"/>
</dbReference>
<dbReference type="PANTHER" id="PTHR35848:SF6">
    <property type="entry name" value="CUPIN TYPE-2 DOMAIN-CONTAINING PROTEIN"/>
    <property type="match status" value="1"/>
</dbReference>
<comment type="catalytic activity">
    <reaction evidence="7">
        <text>alpha-D-glucose 6-phosphate = beta-D-fructose 6-phosphate</text>
        <dbReference type="Rhea" id="RHEA:11816"/>
        <dbReference type="ChEBI" id="CHEBI:57634"/>
        <dbReference type="ChEBI" id="CHEBI:58225"/>
        <dbReference type="EC" id="5.3.1.9"/>
    </reaction>
</comment>
<name>A0A178IJB7_9BACT</name>